<dbReference type="EMBL" id="CP024444">
    <property type="protein sequence ID" value="ATR79610.1"/>
    <property type="molecule type" value="Genomic_DNA"/>
</dbReference>
<evidence type="ECO:0000256" key="2">
    <source>
        <dbReference type="SAM" id="Phobius"/>
    </source>
</evidence>
<keyword evidence="2" id="KW-1133">Transmembrane helix</keyword>
<feature type="compositionally biased region" description="Polar residues" evidence="1">
    <location>
        <begin position="7"/>
        <end position="21"/>
    </location>
</feature>
<dbReference type="InterPro" id="IPR021055">
    <property type="entry name" value="T4BSS_IcmL/DotI"/>
</dbReference>
<reference evidence="4" key="1">
    <citation type="submission" date="2017-10" db="EMBL/GenBank/DDBJ databases">
        <title>Complete genome sequence of Moraxella osloensis NP7 isolated from human skin.</title>
        <authorList>
            <person name="Lee K."/>
            <person name="Lim J.Y."/>
            <person name="Hwang I."/>
        </authorList>
    </citation>
    <scope>NUCLEOTIDE SEQUENCE [LARGE SCALE GENOMIC DNA]</scope>
    <source>
        <strain evidence="4">NP7</strain>
        <plasmid evidence="4">pnp7-1</plasmid>
    </source>
</reference>
<dbReference type="CDD" id="cd16385">
    <property type="entry name" value="IcmL"/>
    <property type="match status" value="1"/>
</dbReference>
<dbReference type="AlphaFoldDB" id="A0A2D2LXB0"/>
<feature type="region of interest" description="Disordered" evidence="1">
    <location>
        <begin position="1"/>
        <end position="26"/>
    </location>
</feature>
<gene>
    <name evidence="3" type="ORF">NP7_09580</name>
</gene>
<evidence type="ECO:0000256" key="1">
    <source>
        <dbReference type="SAM" id="MobiDB-lite"/>
    </source>
</evidence>
<keyword evidence="3" id="KW-0614">Plasmid</keyword>
<name>A0A2D2LXB0_FAUOS</name>
<dbReference type="Proteomes" id="UP000229340">
    <property type="component" value="Plasmid pNP7-1"/>
</dbReference>
<geneLocation type="plasmid" evidence="4">
    <name>pnp7-1</name>
</geneLocation>
<dbReference type="RefSeq" id="WP_100270979.1">
    <property type="nucleotide sequence ID" value="NZ_CP024444.1"/>
</dbReference>
<accession>A0A2D2LXB0</accession>
<keyword evidence="2" id="KW-0472">Membrane</keyword>
<sequence>MNDNYDDQTNQRVSQPNNGITNDEFDTASVPLTTDANVRHVDDIESQPLPYGGLVNQDDTVELQNTLEEIEKDHGTTEVYKIEEQELSQKQYLDLPVPGIDNDYYEQSAVDDDNLKHVEQYDTQAGAFMTPEQMTNLSPEDKEALLASGQIGIGTIIRENAHLVQDAINNRKTLSKAIFVSLALLVACVGLLIAFLSYPKVRYIPTKDNTSICEVTAENNPNLTDPMISNFAKDAVVNLYTMDYINWKSQSNASLERWFTNQGRVDTIKAIQTAGITDYLEKNALTMRATNTGAPQIEQTGNLSDGTKFWLVRFPMIIDVFSGKPTPEDTQRYIVSVRVIADTASAQNPAGLGVNSVTLKPN</sequence>
<proteinExistence type="predicted"/>
<dbReference type="Pfam" id="PF11393">
    <property type="entry name" value="T4BSS_DotI_IcmL"/>
    <property type="match status" value="1"/>
</dbReference>
<feature type="transmembrane region" description="Helical" evidence="2">
    <location>
        <begin position="177"/>
        <end position="198"/>
    </location>
</feature>
<evidence type="ECO:0008006" key="5">
    <source>
        <dbReference type="Google" id="ProtNLM"/>
    </source>
</evidence>
<evidence type="ECO:0000313" key="4">
    <source>
        <dbReference type="Proteomes" id="UP000229340"/>
    </source>
</evidence>
<organism evidence="3 4">
    <name type="scientific">Faucicola osloensis</name>
    <name type="common">Moraxella osloensis</name>
    <dbReference type="NCBI Taxonomy" id="34062"/>
    <lineage>
        <taxon>Bacteria</taxon>
        <taxon>Pseudomonadati</taxon>
        <taxon>Pseudomonadota</taxon>
        <taxon>Gammaproteobacteria</taxon>
        <taxon>Moraxellales</taxon>
        <taxon>Moraxellaceae</taxon>
        <taxon>Faucicola</taxon>
    </lineage>
</organism>
<protein>
    <recommendedName>
        <fullName evidence="5">Type IV secretion protein DotI</fullName>
    </recommendedName>
</protein>
<evidence type="ECO:0000313" key="3">
    <source>
        <dbReference type="EMBL" id="ATR79610.1"/>
    </source>
</evidence>
<keyword evidence="2" id="KW-0812">Transmembrane</keyword>